<evidence type="ECO:0000256" key="1">
    <source>
        <dbReference type="ARBA" id="ARBA00022729"/>
    </source>
</evidence>
<reference evidence="4" key="1">
    <citation type="journal article" date="2008" name="Nature">
        <title>The amphioxus genome and the evolution of the chordate karyotype.</title>
        <authorList>
            <consortium name="US DOE Joint Genome Institute (JGI-PGF)"/>
            <person name="Putnam N.H."/>
            <person name="Butts T."/>
            <person name="Ferrier D.E.K."/>
            <person name="Furlong R.F."/>
            <person name="Hellsten U."/>
            <person name="Kawashima T."/>
            <person name="Robinson-Rechavi M."/>
            <person name="Shoguchi E."/>
            <person name="Terry A."/>
            <person name="Yu J.-K."/>
            <person name="Benito-Gutierrez E.L."/>
            <person name="Dubchak I."/>
            <person name="Garcia-Fernandez J."/>
            <person name="Gibson-Brown J.J."/>
            <person name="Grigoriev I.V."/>
            <person name="Horton A.C."/>
            <person name="de Jong P.J."/>
            <person name="Jurka J."/>
            <person name="Kapitonov V.V."/>
            <person name="Kohara Y."/>
            <person name="Kuroki Y."/>
            <person name="Lindquist E."/>
            <person name="Lucas S."/>
            <person name="Osoegawa K."/>
            <person name="Pennacchio L.A."/>
            <person name="Salamov A.A."/>
            <person name="Satou Y."/>
            <person name="Sauka-Spengler T."/>
            <person name="Schmutz J."/>
            <person name="Shin-I T."/>
            <person name="Toyoda A."/>
            <person name="Bronner-Fraser M."/>
            <person name="Fujiyama A."/>
            <person name="Holland L.Z."/>
            <person name="Holland P.W.H."/>
            <person name="Satoh N."/>
            <person name="Rokhsar D.S."/>
        </authorList>
    </citation>
    <scope>NUCLEOTIDE SEQUENCE [LARGE SCALE GENOMIC DNA]</scope>
    <source>
        <strain evidence="4">S238N-H82</strain>
        <tissue evidence="4">Testes</tissue>
    </source>
</reference>
<evidence type="ECO:0000256" key="2">
    <source>
        <dbReference type="ARBA" id="ARBA00023157"/>
    </source>
</evidence>
<dbReference type="InterPro" id="IPR057774">
    <property type="entry name" value="D8C_UMOD/GP2/OIT3-like"/>
</dbReference>
<evidence type="ECO:0000313" key="4">
    <source>
        <dbReference type="EMBL" id="EEN43447.1"/>
    </source>
</evidence>
<accession>C3ZVL3</accession>
<dbReference type="InParanoid" id="C3ZVL3"/>
<organism>
    <name type="scientific">Branchiostoma floridae</name>
    <name type="common">Florida lancelet</name>
    <name type="synonym">Amphioxus</name>
    <dbReference type="NCBI Taxonomy" id="7739"/>
    <lineage>
        <taxon>Eukaryota</taxon>
        <taxon>Metazoa</taxon>
        <taxon>Chordata</taxon>
        <taxon>Cephalochordata</taxon>
        <taxon>Leptocardii</taxon>
        <taxon>Amphioxiformes</taxon>
        <taxon>Branchiostomatidae</taxon>
        <taxon>Branchiostoma</taxon>
    </lineage>
</organism>
<feature type="domain" description="UMOD/GP2/OIT3-like D8C" evidence="3">
    <location>
        <begin position="9"/>
        <end position="76"/>
    </location>
</feature>
<keyword evidence="2" id="KW-1015">Disulfide bond</keyword>
<dbReference type="EMBL" id="GG666690">
    <property type="protein sequence ID" value="EEN43447.1"/>
    <property type="molecule type" value="Genomic_DNA"/>
</dbReference>
<evidence type="ECO:0000259" key="3">
    <source>
        <dbReference type="Pfam" id="PF23283"/>
    </source>
</evidence>
<gene>
    <name evidence="4" type="ORF">BRAFLDRAFT_238543</name>
</gene>
<protein>
    <recommendedName>
        <fullName evidence="3">UMOD/GP2/OIT3-like D8C domain-containing protein</fullName>
    </recommendedName>
</protein>
<sequence>MPTQAPPPRRCGTWVSIWMNGQHPSLADGEVSRQACGSVSDRDICHYQTTIHVRACSGGYYVYKLPAVPECWRAYCGVTVGE</sequence>
<dbReference type="PANTHER" id="PTHR36191:SF4">
    <property type="entry name" value="VWFD DOMAIN-CONTAINING PROTEIN"/>
    <property type="match status" value="1"/>
</dbReference>
<name>C3ZVL3_BRAFL</name>
<dbReference type="AlphaFoldDB" id="C3ZVL3"/>
<proteinExistence type="predicted"/>
<dbReference type="PANTHER" id="PTHR36191">
    <property type="entry name" value="ENDO/EXONUCLEASE/PHOSPHATASE DOMAIN-CONTAINING PROTEIN-RELATED"/>
    <property type="match status" value="1"/>
</dbReference>
<dbReference type="Pfam" id="PF23283">
    <property type="entry name" value="D8C_UMOD"/>
    <property type="match status" value="1"/>
</dbReference>
<keyword evidence="1" id="KW-0732">Signal</keyword>